<name>A0A512JRU1_9HYPH</name>
<comment type="caution">
    <text evidence="1">The sequence shown here is derived from an EMBL/GenBank/DDBJ whole genome shotgun (WGS) entry which is preliminary data.</text>
</comment>
<gene>
    <name evidence="1" type="ORF">MGN01_45060</name>
</gene>
<dbReference type="EMBL" id="BJZV01000057">
    <property type="protein sequence ID" value="GEP12661.1"/>
    <property type="molecule type" value="Genomic_DNA"/>
</dbReference>
<evidence type="ECO:0000313" key="1">
    <source>
        <dbReference type="EMBL" id="GEP12661.1"/>
    </source>
</evidence>
<accession>A0A512JRU1</accession>
<sequence>MISAKQWGEIYRGDEVKRTRDGAVLNVAAKYQDRDGSVRFLCRDTQGNTTMLLGSELDLAAKRNVGGRPIR</sequence>
<dbReference type="Proteomes" id="UP000321750">
    <property type="component" value="Unassembled WGS sequence"/>
</dbReference>
<proteinExistence type="predicted"/>
<evidence type="ECO:0000313" key="2">
    <source>
        <dbReference type="Proteomes" id="UP000321750"/>
    </source>
</evidence>
<protein>
    <submittedName>
        <fullName evidence="1">Uncharacterized protein</fullName>
    </submittedName>
</protein>
<reference evidence="1 2" key="1">
    <citation type="submission" date="2019-07" db="EMBL/GenBank/DDBJ databases">
        <title>Whole genome shotgun sequence of Methylobacterium gnaphalii NBRC 107716.</title>
        <authorList>
            <person name="Hosoyama A."/>
            <person name="Uohara A."/>
            <person name="Ohji S."/>
            <person name="Ichikawa N."/>
        </authorList>
    </citation>
    <scope>NUCLEOTIDE SEQUENCE [LARGE SCALE GENOMIC DNA]</scope>
    <source>
        <strain evidence="1 2">NBRC 107716</strain>
    </source>
</reference>
<keyword evidence="2" id="KW-1185">Reference proteome</keyword>
<organism evidence="1 2">
    <name type="scientific">Methylobacterium gnaphalii</name>
    <dbReference type="NCBI Taxonomy" id="1010610"/>
    <lineage>
        <taxon>Bacteria</taxon>
        <taxon>Pseudomonadati</taxon>
        <taxon>Pseudomonadota</taxon>
        <taxon>Alphaproteobacteria</taxon>
        <taxon>Hyphomicrobiales</taxon>
        <taxon>Methylobacteriaceae</taxon>
        <taxon>Methylobacterium</taxon>
    </lineage>
</organism>
<dbReference type="AlphaFoldDB" id="A0A512JRU1"/>